<evidence type="ECO:0000256" key="6">
    <source>
        <dbReference type="ARBA" id="ARBA00022989"/>
    </source>
</evidence>
<dbReference type="GO" id="GO:0006865">
    <property type="term" value="P:amino acid transport"/>
    <property type="evidence" value="ECO:0007669"/>
    <property type="project" value="UniProtKB-KW"/>
</dbReference>
<dbReference type="PANTHER" id="PTHR43495:SF2">
    <property type="entry name" value="D-SERINE_D-ALANINE_GLYCINE TRANSPORTER"/>
    <property type="match status" value="1"/>
</dbReference>
<keyword evidence="5" id="KW-0029">Amino-acid transport</keyword>
<comment type="subcellular location">
    <subcellularLocation>
        <location evidence="1">Cell membrane</location>
        <topology evidence="1">Multi-pass membrane protein</topology>
    </subcellularLocation>
</comment>
<dbReference type="InterPro" id="IPR004840">
    <property type="entry name" value="Amino_acid_permease_CS"/>
</dbReference>
<dbReference type="GO" id="GO:0055085">
    <property type="term" value="P:transmembrane transport"/>
    <property type="evidence" value="ECO:0007669"/>
    <property type="project" value="InterPro"/>
</dbReference>
<feature type="transmembrane region" description="Helical" evidence="8">
    <location>
        <begin position="187"/>
        <end position="208"/>
    </location>
</feature>
<sequence>MRPLYTAFHKHSGWSAFFLLSELCYNITNIQKKEETLCPSCQLAGGERLNTKMSEQYTTEAEAETTKNGMDRGLTNRHVQIIAIAGTIGTGLFLGAGKSIHLTGPSIVLVYIITGIFMYLMMRGIGEMLYMDPDQHTFINFITKYLGQGWGYFAGWSYWISLVLLGMAELTAIAKYVQYFIPGAPSWLIQLVFLVLLCGVNIVAVAVFGEVEFWFGMIKIIAILALIATAIFMVLTGFKTPVGPASLGNIFHGFKFFPMGVDHFFMAFQMVFFAYQAIEFVGITTSETKNPRQVLPKAIHAIPSRIMFFYVGALIAIMSIFPWHQLPADQSPFVMVFKLAGVNWAAALINFVVLTAAASSLNSMLYSSGRHLYQLASETPALDRFKLNRLSRTNVPQNAIFTSAGFMVLAAILSVVPWISDSFTVITSSSSGVYIAIYALTMLAHMRYRKSKDFMADGFLMPAYKVLNPLTIAFFGFIYLSLFLQESTFIGAVGATIWILVMGTICQIATKRQAIR</sequence>
<proteinExistence type="predicted"/>
<evidence type="ECO:0000256" key="8">
    <source>
        <dbReference type="SAM" id="Phobius"/>
    </source>
</evidence>
<dbReference type="PANTHER" id="PTHR43495">
    <property type="entry name" value="GABA PERMEASE"/>
    <property type="match status" value="1"/>
</dbReference>
<feature type="transmembrane region" description="Helical" evidence="8">
    <location>
        <begin position="220"/>
        <end position="238"/>
    </location>
</feature>
<feature type="domain" description="Amino acid permease/ SLC12A" evidence="9">
    <location>
        <begin position="78"/>
        <end position="492"/>
    </location>
</feature>
<feature type="transmembrane region" description="Helical" evidence="8">
    <location>
        <begin position="399"/>
        <end position="419"/>
    </location>
</feature>
<dbReference type="PROSITE" id="PS00218">
    <property type="entry name" value="AMINO_ACID_PERMEASE_1"/>
    <property type="match status" value="1"/>
</dbReference>
<keyword evidence="4 8" id="KW-0812">Transmembrane</keyword>
<dbReference type="Gene3D" id="1.20.1740.10">
    <property type="entry name" value="Amino acid/polyamine transporter I"/>
    <property type="match status" value="1"/>
</dbReference>
<keyword evidence="11" id="KW-1185">Reference proteome</keyword>
<dbReference type="PIRSF" id="PIRSF006060">
    <property type="entry name" value="AA_transporter"/>
    <property type="match status" value="1"/>
</dbReference>
<evidence type="ECO:0000256" key="2">
    <source>
        <dbReference type="ARBA" id="ARBA00022448"/>
    </source>
</evidence>
<dbReference type="GO" id="GO:0005886">
    <property type="term" value="C:plasma membrane"/>
    <property type="evidence" value="ECO:0007669"/>
    <property type="project" value="UniProtKB-SubCell"/>
</dbReference>
<dbReference type="AlphaFoldDB" id="A0A380JE85"/>
<keyword evidence="6 8" id="KW-1133">Transmembrane helix</keyword>
<feature type="transmembrane region" description="Helical" evidence="8">
    <location>
        <begin position="344"/>
        <end position="365"/>
    </location>
</feature>
<name>A0A380JE85_STRDO</name>
<dbReference type="Pfam" id="PF00324">
    <property type="entry name" value="AA_permease"/>
    <property type="match status" value="1"/>
</dbReference>
<evidence type="ECO:0000256" key="4">
    <source>
        <dbReference type="ARBA" id="ARBA00022692"/>
    </source>
</evidence>
<protein>
    <submittedName>
        <fullName evidence="10">Amino acid permease</fullName>
    </submittedName>
</protein>
<reference evidence="10 11" key="1">
    <citation type="submission" date="2018-06" db="EMBL/GenBank/DDBJ databases">
        <authorList>
            <consortium name="Pathogen Informatics"/>
            <person name="Doyle S."/>
        </authorList>
    </citation>
    <scope>NUCLEOTIDE SEQUENCE [LARGE SCALE GENOMIC DNA]</scope>
    <source>
        <strain evidence="11">NCTC 11391</strain>
    </source>
</reference>
<feature type="transmembrane region" description="Helical" evidence="8">
    <location>
        <begin position="102"/>
        <end position="121"/>
    </location>
</feature>
<feature type="transmembrane region" description="Helical" evidence="8">
    <location>
        <begin position="79"/>
        <end position="96"/>
    </location>
</feature>
<evidence type="ECO:0000256" key="3">
    <source>
        <dbReference type="ARBA" id="ARBA00022475"/>
    </source>
</evidence>
<feature type="transmembrane region" description="Helical" evidence="8">
    <location>
        <begin position="466"/>
        <end position="484"/>
    </location>
</feature>
<dbReference type="FunFam" id="1.20.1740.10:FF:000001">
    <property type="entry name" value="Amino acid permease"/>
    <property type="match status" value="1"/>
</dbReference>
<evidence type="ECO:0000256" key="7">
    <source>
        <dbReference type="ARBA" id="ARBA00023136"/>
    </source>
</evidence>
<evidence type="ECO:0000259" key="9">
    <source>
        <dbReference type="Pfam" id="PF00324"/>
    </source>
</evidence>
<feature type="transmembrane region" description="Helical" evidence="8">
    <location>
        <begin position="490"/>
        <end position="510"/>
    </location>
</feature>
<keyword evidence="2" id="KW-0813">Transport</keyword>
<keyword evidence="3" id="KW-1003">Cell membrane</keyword>
<evidence type="ECO:0000313" key="11">
    <source>
        <dbReference type="Proteomes" id="UP000254082"/>
    </source>
</evidence>
<feature type="transmembrane region" description="Helical" evidence="8">
    <location>
        <begin position="264"/>
        <end position="285"/>
    </location>
</feature>
<gene>
    <name evidence="10" type="primary">cycA</name>
    <name evidence="10" type="ORF">NCTC11391_00738</name>
</gene>
<keyword evidence="7 8" id="KW-0472">Membrane</keyword>
<feature type="transmembrane region" description="Helical" evidence="8">
    <location>
        <begin position="425"/>
        <end position="445"/>
    </location>
</feature>
<dbReference type="InterPro" id="IPR004841">
    <property type="entry name" value="AA-permease/SLC12A_dom"/>
</dbReference>
<dbReference type="Proteomes" id="UP000254082">
    <property type="component" value="Unassembled WGS sequence"/>
</dbReference>
<evidence type="ECO:0000256" key="5">
    <source>
        <dbReference type="ARBA" id="ARBA00022970"/>
    </source>
</evidence>
<evidence type="ECO:0000313" key="10">
    <source>
        <dbReference type="EMBL" id="SUN35700.1"/>
    </source>
</evidence>
<dbReference type="EMBL" id="UHFA01000002">
    <property type="protein sequence ID" value="SUN35700.1"/>
    <property type="molecule type" value="Genomic_DNA"/>
</dbReference>
<organism evidence="10 11">
    <name type="scientific">Streptococcus downei MFe28</name>
    <dbReference type="NCBI Taxonomy" id="764290"/>
    <lineage>
        <taxon>Bacteria</taxon>
        <taxon>Bacillati</taxon>
        <taxon>Bacillota</taxon>
        <taxon>Bacilli</taxon>
        <taxon>Lactobacillales</taxon>
        <taxon>Streptococcaceae</taxon>
        <taxon>Streptococcus</taxon>
    </lineage>
</organism>
<accession>A0A380JE85</accession>
<evidence type="ECO:0000256" key="1">
    <source>
        <dbReference type="ARBA" id="ARBA00004651"/>
    </source>
</evidence>
<feature type="transmembrane region" description="Helical" evidence="8">
    <location>
        <begin position="306"/>
        <end position="324"/>
    </location>
</feature>
<feature type="transmembrane region" description="Helical" evidence="8">
    <location>
        <begin position="158"/>
        <end position="181"/>
    </location>
</feature>